<reference evidence="3" key="2">
    <citation type="submission" date="2016-04" db="UniProtKB">
        <authorList>
            <consortium name="WormBaseParasite"/>
        </authorList>
    </citation>
    <scope>IDENTIFICATION</scope>
</reference>
<evidence type="ECO:0000256" key="1">
    <source>
        <dbReference type="SAM" id="SignalP"/>
    </source>
</evidence>
<dbReference type="AlphaFoldDB" id="A0A158PA29"/>
<protein>
    <submittedName>
        <fullName evidence="3">Uncharacterized protein</fullName>
    </submittedName>
</protein>
<accession>A0A158PA29</accession>
<organism evidence="2 3">
    <name type="scientific">Angiostrongylus cantonensis</name>
    <name type="common">Rat lungworm</name>
    <dbReference type="NCBI Taxonomy" id="6313"/>
    <lineage>
        <taxon>Eukaryota</taxon>
        <taxon>Metazoa</taxon>
        <taxon>Ecdysozoa</taxon>
        <taxon>Nematoda</taxon>
        <taxon>Chromadorea</taxon>
        <taxon>Rhabditida</taxon>
        <taxon>Rhabditina</taxon>
        <taxon>Rhabditomorpha</taxon>
        <taxon>Strongyloidea</taxon>
        <taxon>Metastrongylidae</taxon>
        <taxon>Angiostrongylus</taxon>
    </lineage>
</organism>
<keyword evidence="1" id="KW-0732">Signal</keyword>
<sequence length="592" mass="67334">MWLFLLSTLLFKRANTDNSFKAFCDSPPNFGIGAFDESVGKCRITYNVKSKNENYAQQFCDRQHPYSLEKATIDGEKTICLLAVYYKCLQSEILIGDRCFIALREGQFKATSSACTATGVKNLGLHKVSNMFEQKWIAGQTLNNMEGRLVNEKSDKYAIITSKGSVAAFRSGTVVPIKEATQLPVMCSRPAPINAYYPKAITEKMRELGFKSFVYNDATKEPRPFIILRALIEFEMTSEFAAGGKRLHQACESLRNGYAATPLDFDNVNDFRAMLKEAKVNIVGVPGSRTSSVTAENNKQCGKAAYHENYRKDFYFELKNGGMKSAKEAKYWRPTFPDKFCADTPRTALGFSQEGLVDIPNSARMFVVCTYGEESRATDEDRAAKCSKHAIYDKKTDTCTCLNPFSDLKDTKMFVITENERNREQGTTCVNCQRQYDHEFAVVVQNDNYDAYRRDEIKHLLRVFAYIGLVTKSRMKMFLYDDRVKSGRYRIPSGRVYYIRTFFDHDYAYNERDGNKLAPALKKVYEFFKLDLINMKSVVISFGENDDLKPLSSTGEVINVEPISIQNGWDLRSVSDPTYKSNSLTYSARFCT</sequence>
<reference evidence="2" key="1">
    <citation type="submission" date="2012-09" db="EMBL/GenBank/DDBJ databases">
        <authorList>
            <person name="Martin A.A."/>
        </authorList>
    </citation>
    <scope>NUCLEOTIDE SEQUENCE</scope>
</reference>
<evidence type="ECO:0000313" key="2">
    <source>
        <dbReference type="Proteomes" id="UP000035642"/>
    </source>
</evidence>
<evidence type="ECO:0000313" key="3">
    <source>
        <dbReference type="WBParaSite" id="ACAC_0000893301-mRNA-1"/>
    </source>
</evidence>
<dbReference type="STRING" id="6313.A0A158PA29"/>
<dbReference type="WBParaSite" id="ACAC_0000893301-mRNA-1">
    <property type="protein sequence ID" value="ACAC_0000893301-mRNA-1"/>
    <property type="gene ID" value="ACAC_0000893301"/>
</dbReference>
<proteinExistence type="predicted"/>
<name>A0A158PA29_ANGCA</name>
<dbReference type="Proteomes" id="UP000035642">
    <property type="component" value="Unassembled WGS sequence"/>
</dbReference>
<feature type="signal peptide" evidence="1">
    <location>
        <begin position="1"/>
        <end position="16"/>
    </location>
</feature>
<keyword evidence="2" id="KW-1185">Reference proteome</keyword>
<feature type="chain" id="PRO_5007630140" evidence="1">
    <location>
        <begin position="17"/>
        <end position="592"/>
    </location>
</feature>